<reference evidence="5 6" key="1">
    <citation type="submission" date="2018-11" db="EMBL/GenBank/DDBJ databases">
        <title>Novel bacteria species description.</title>
        <authorList>
            <person name="Han J.-H."/>
        </authorList>
    </citation>
    <scope>NUCLEOTIDE SEQUENCE [LARGE SCALE GENOMIC DNA]</scope>
    <source>
        <strain evidence="5 6">KCTC23259</strain>
    </source>
</reference>
<dbReference type="GO" id="GO:1990904">
    <property type="term" value="C:ribonucleoprotein complex"/>
    <property type="evidence" value="ECO:0007669"/>
    <property type="project" value="UniProtKB-KW"/>
</dbReference>
<evidence type="ECO:0000256" key="4">
    <source>
        <dbReference type="HAMAP-Rule" id="MF_01369"/>
    </source>
</evidence>
<dbReference type="GO" id="GO:0003735">
    <property type="term" value="F:structural constituent of ribosome"/>
    <property type="evidence" value="ECO:0007669"/>
    <property type="project" value="InterPro"/>
</dbReference>
<evidence type="ECO:0000256" key="3">
    <source>
        <dbReference type="ARBA" id="ARBA00023274"/>
    </source>
</evidence>
<evidence type="ECO:0000256" key="1">
    <source>
        <dbReference type="ARBA" id="ARBA00006700"/>
    </source>
</evidence>
<evidence type="ECO:0000313" key="6">
    <source>
        <dbReference type="Proteomes" id="UP001204144"/>
    </source>
</evidence>
<keyword evidence="6" id="KW-1185">Reference proteome</keyword>
<organism evidence="5 6">
    <name type="scientific">Lacihabitans soyangensis</name>
    <dbReference type="NCBI Taxonomy" id="869394"/>
    <lineage>
        <taxon>Bacteria</taxon>
        <taxon>Pseudomonadati</taxon>
        <taxon>Bacteroidota</taxon>
        <taxon>Cytophagia</taxon>
        <taxon>Cytophagales</taxon>
        <taxon>Leadbetterellaceae</taxon>
        <taxon>Lacihabitans</taxon>
    </lineage>
</organism>
<dbReference type="PANTHER" id="PTHR11620">
    <property type="entry name" value="60S RIBOSOMAL PROTEIN L23A"/>
    <property type="match status" value="1"/>
</dbReference>
<dbReference type="InterPro" id="IPR013025">
    <property type="entry name" value="Ribosomal_uL23-like"/>
</dbReference>
<sequence length="95" mass="10680">MSVLKRPKITEKTQLLTSKGKYTFEVSRDANKIEIAAAVERMYGVTVEKVNTITQIGKKKSRMTKSRLSSGKTSTFKKAMVTLKDGDLIDFYAEL</sequence>
<dbReference type="HAMAP" id="MF_01369_B">
    <property type="entry name" value="Ribosomal_uL23_B"/>
    <property type="match status" value="1"/>
</dbReference>
<accession>A0AAE3KSM8</accession>
<dbReference type="GO" id="GO:0005840">
    <property type="term" value="C:ribosome"/>
    <property type="evidence" value="ECO:0007669"/>
    <property type="project" value="UniProtKB-KW"/>
</dbReference>
<name>A0AAE3KSM8_9BACT</name>
<dbReference type="AlphaFoldDB" id="A0AAE3KSM8"/>
<keyword evidence="4" id="KW-0694">RNA-binding</keyword>
<gene>
    <name evidence="4" type="primary">rplW</name>
    <name evidence="5" type="ORF">EGI31_00455</name>
</gene>
<evidence type="ECO:0000313" key="5">
    <source>
        <dbReference type="EMBL" id="MCP9761406.1"/>
    </source>
</evidence>
<dbReference type="RefSeq" id="WP_255035141.1">
    <property type="nucleotide sequence ID" value="NZ_RJUF01000001.1"/>
</dbReference>
<comment type="caution">
    <text evidence="5">The sequence shown here is derived from an EMBL/GenBank/DDBJ whole genome shotgun (WGS) entry which is preliminary data.</text>
</comment>
<comment type="function">
    <text evidence="4">One of the early assembly proteins it binds 23S rRNA. One of the proteins that surrounds the polypeptide exit tunnel on the outside of the ribosome. Forms the main docking site for trigger factor binding to the ribosome.</text>
</comment>
<dbReference type="InterPro" id="IPR012678">
    <property type="entry name" value="Ribosomal_uL23/eL15/eS24_sf"/>
</dbReference>
<keyword evidence="4" id="KW-0699">rRNA-binding</keyword>
<dbReference type="NCBIfam" id="NF004363">
    <property type="entry name" value="PRK05738.2-4"/>
    <property type="match status" value="1"/>
</dbReference>
<keyword evidence="3 4" id="KW-0687">Ribonucleoprotein</keyword>
<evidence type="ECO:0000256" key="2">
    <source>
        <dbReference type="ARBA" id="ARBA00022980"/>
    </source>
</evidence>
<keyword evidence="2 4" id="KW-0689">Ribosomal protein</keyword>
<dbReference type="EMBL" id="RJUF01000001">
    <property type="protein sequence ID" value="MCP9761406.1"/>
    <property type="molecule type" value="Genomic_DNA"/>
</dbReference>
<dbReference type="GO" id="GO:0006412">
    <property type="term" value="P:translation"/>
    <property type="evidence" value="ECO:0007669"/>
    <property type="project" value="UniProtKB-UniRule"/>
</dbReference>
<dbReference type="Pfam" id="PF00276">
    <property type="entry name" value="Ribosomal_L23"/>
    <property type="match status" value="1"/>
</dbReference>
<dbReference type="GO" id="GO:0019843">
    <property type="term" value="F:rRNA binding"/>
    <property type="evidence" value="ECO:0007669"/>
    <property type="project" value="UniProtKB-UniRule"/>
</dbReference>
<dbReference type="InterPro" id="IPR012677">
    <property type="entry name" value="Nucleotide-bd_a/b_plait_sf"/>
</dbReference>
<proteinExistence type="inferred from homology"/>
<comment type="subunit">
    <text evidence="4">Part of the 50S ribosomal subunit. Contacts protein L29, and trigger factor when it is bound to the ribosome.</text>
</comment>
<protein>
    <recommendedName>
        <fullName evidence="4">Large ribosomal subunit protein uL23</fullName>
    </recommendedName>
</protein>
<dbReference type="Proteomes" id="UP001204144">
    <property type="component" value="Unassembled WGS sequence"/>
</dbReference>
<dbReference type="SUPFAM" id="SSF54189">
    <property type="entry name" value="Ribosomal proteins S24e, L23 and L15e"/>
    <property type="match status" value="1"/>
</dbReference>
<comment type="similarity">
    <text evidence="1 4">Belongs to the universal ribosomal protein uL23 family.</text>
</comment>
<dbReference type="Gene3D" id="3.30.70.330">
    <property type="match status" value="1"/>
</dbReference>